<dbReference type="RefSeq" id="WP_112885444.1">
    <property type="nucleotide sequence ID" value="NZ_QLUW01000006.1"/>
</dbReference>
<dbReference type="PANTHER" id="PTHR46066">
    <property type="entry name" value="CHITINASE DOMAIN-CONTAINING PROTEIN 1 FAMILY MEMBER"/>
    <property type="match status" value="1"/>
</dbReference>
<feature type="transmembrane region" description="Helical" evidence="1">
    <location>
        <begin position="15"/>
        <end position="36"/>
    </location>
</feature>
<dbReference type="Pfam" id="PF00704">
    <property type="entry name" value="Glyco_hydro_18"/>
    <property type="match status" value="1"/>
</dbReference>
<dbReference type="GO" id="GO:0016787">
    <property type="term" value="F:hydrolase activity"/>
    <property type="evidence" value="ECO:0007669"/>
    <property type="project" value="UniProtKB-KW"/>
</dbReference>
<keyword evidence="1" id="KW-0472">Membrane</keyword>
<comment type="caution">
    <text evidence="3">The sequence shown here is derived from an EMBL/GenBank/DDBJ whole genome shotgun (WGS) entry which is preliminary data.</text>
</comment>
<keyword evidence="4" id="KW-1185">Reference proteome</keyword>
<evidence type="ECO:0000313" key="3">
    <source>
        <dbReference type="EMBL" id="RAP73861.1"/>
    </source>
</evidence>
<dbReference type="Proteomes" id="UP000249260">
    <property type="component" value="Unassembled WGS sequence"/>
</dbReference>
<dbReference type="SMART" id="SM00636">
    <property type="entry name" value="Glyco_18"/>
    <property type="match status" value="1"/>
</dbReference>
<dbReference type="InterPro" id="IPR017853">
    <property type="entry name" value="GH"/>
</dbReference>
<dbReference type="Gene3D" id="2.30.30.40">
    <property type="entry name" value="SH3 Domains"/>
    <property type="match status" value="1"/>
</dbReference>
<keyword evidence="3" id="KW-0378">Hydrolase</keyword>
<dbReference type="SUPFAM" id="SSF55383">
    <property type="entry name" value="Copper amine oxidase, domain N"/>
    <property type="match status" value="1"/>
</dbReference>
<dbReference type="InterPro" id="IPR011583">
    <property type="entry name" value="Chitinase_II/V-like_cat"/>
</dbReference>
<accession>A0A328TXM6</accession>
<keyword evidence="1" id="KW-0812">Transmembrane</keyword>
<dbReference type="Pfam" id="PF06347">
    <property type="entry name" value="SH3_4"/>
    <property type="match status" value="1"/>
</dbReference>
<reference evidence="3 4" key="1">
    <citation type="submission" date="2018-06" db="EMBL/GenBank/DDBJ databases">
        <title>Paenibacillus montanisoli sp. nov., isolated from mountain area soil.</title>
        <authorList>
            <person name="Wu M."/>
        </authorList>
    </citation>
    <scope>NUCLEOTIDE SEQUENCE [LARGE SCALE GENOMIC DNA]</scope>
    <source>
        <strain evidence="3 4">RA17</strain>
    </source>
</reference>
<protein>
    <submittedName>
        <fullName evidence="3">Glycosyl hydrolase</fullName>
    </submittedName>
</protein>
<keyword evidence="1" id="KW-1133">Transmembrane helix</keyword>
<dbReference type="AlphaFoldDB" id="A0A328TXM6"/>
<dbReference type="GO" id="GO:0008061">
    <property type="term" value="F:chitin binding"/>
    <property type="evidence" value="ECO:0007669"/>
    <property type="project" value="InterPro"/>
</dbReference>
<dbReference type="Gene3D" id="3.10.50.10">
    <property type="match status" value="1"/>
</dbReference>
<name>A0A328TXM6_9BACL</name>
<organism evidence="3 4">
    <name type="scientific">Paenibacillus montanisoli</name>
    <dbReference type="NCBI Taxonomy" id="2081970"/>
    <lineage>
        <taxon>Bacteria</taxon>
        <taxon>Bacillati</taxon>
        <taxon>Bacillota</taxon>
        <taxon>Bacilli</taxon>
        <taxon>Bacillales</taxon>
        <taxon>Paenibacillaceae</taxon>
        <taxon>Paenibacillus</taxon>
    </lineage>
</organism>
<dbReference type="SUPFAM" id="SSF51445">
    <property type="entry name" value="(Trans)glycosidases"/>
    <property type="match status" value="1"/>
</dbReference>
<feature type="domain" description="GH18" evidence="2">
    <location>
        <begin position="241"/>
        <end position="574"/>
    </location>
</feature>
<sequence length="575" mass="64301">METVRFRPRRQSGGWLKWVVLASGLLAAAAGMWLGWQRLAPNHTEVKPSYGAEHPILFHGKVAEHSAVIEQDVISLPISFIHDQLGLKEEVYVEEKTGNIVLTNANKVLRMKTNALTATINKKPYPLRIAAKVKDNIAYLPITPLEELYGLHAEYNAENDIVTIMRAGDAVQRGIAEDGDTVVRRGPSIKEPIVKRLAGSDPVRIWGEKEGWFTVQSTDGVMGYAQKRDIQLTETEQIQPYKEPAPFTAWKVIGSKINLTWDAVYDNAIDTNQISEMPGVNVVSPTWFTLMDGKGNISSKADMHYVQWAHNRGMQVWALFSNGFDPERTTAALASANTRLQIIRQLAAFAEIYKLQGINLDFENVNTADKANLVQFVRELTPIMHEQNVVVSIDVTPKSNSELWSLFLDRSALGKAVDYMMIMAYDEHWASSPESGSVASLPWTEQSVARILEEDGVPANKVVLGMPLYARLWTEKKDADGKVKVTSKALGMEAVEAIIKERKLKPVLEAESGQQYVEYEADGALQRIWLENDHSIKARIALVKKYGLAGVATWQRQFQTDDIWGIIHQSLSKLP</sequence>
<dbReference type="Gene3D" id="3.20.20.80">
    <property type="entry name" value="Glycosidases"/>
    <property type="match status" value="1"/>
</dbReference>
<dbReference type="Gene3D" id="3.30.457.10">
    <property type="entry name" value="Copper amine oxidase-like, N-terminal domain"/>
    <property type="match status" value="1"/>
</dbReference>
<dbReference type="InterPro" id="IPR036582">
    <property type="entry name" value="Mao_N_sf"/>
</dbReference>
<dbReference type="OrthoDB" id="9775889at2"/>
<dbReference type="InterPro" id="IPR029070">
    <property type="entry name" value="Chitinase_insertion_sf"/>
</dbReference>
<dbReference type="PANTHER" id="PTHR46066:SF2">
    <property type="entry name" value="CHITINASE DOMAIN-CONTAINING PROTEIN 1"/>
    <property type="match status" value="1"/>
</dbReference>
<dbReference type="InterPro" id="IPR010466">
    <property type="entry name" value="DUF1058"/>
</dbReference>
<dbReference type="GO" id="GO:0005975">
    <property type="term" value="P:carbohydrate metabolic process"/>
    <property type="evidence" value="ECO:0007669"/>
    <property type="project" value="InterPro"/>
</dbReference>
<gene>
    <name evidence="3" type="ORF">DL346_26830</name>
</gene>
<dbReference type="InterPro" id="IPR012854">
    <property type="entry name" value="Cu_amine_oxidase-like_N"/>
</dbReference>
<dbReference type="PROSITE" id="PS51910">
    <property type="entry name" value="GH18_2"/>
    <property type="match status" value="1"/>
</dbReference>
<dbReference type="Pfam" id="PF07833">
    <property type="entry name" value="Cu_amine_oxidN1"/>
    <property type="match status" value="1"/>
</dbReference>
<dbReference type="EMBL" id="QLUW01000006">
    <property type="protein sequence ID" value="RAP73861.1"/>
    <property type="molecule type" value="Genomic_DNA"/>
</dbReference>
<evidence type="ECO:0000313" key="4">
    <source>
        <dbReference type="Proteomes" id="UP000249260"/>
    </source>
</evidence>
<dbReference type="InterPro" id="IPR001223">
    <property type="entry name" value="Glyco_hydro18_cat"/>
</dbReference>
<evidence type="ECO:0000256" key="1">
    <source>
        <dbReference type="SAM" id="Phobius"/>
    </source>
</evidence>
<evidence type="ECO:0000259" key="2">
    <source>
        <dbReference type="PROSITE" id="PS51910"/>
    </source>
</evidence>
<proteinExistence type="predicted"/>